<gene>
    <name evidence="3" type="ORF">GO495_22120</name>
</gene>
<dbReference type="AlphaFoldDB" id="A0A6N8JFN6"/>
<dbReference type="GO" id="GO:0051539">
    <property type="term" value="F:4 iron, 4 sulfur cluster binding"/>
    <property type="evidence" value="ECO:0007669"/>
    <property type="project" value="UniProtKB-KW"/>
</dbReference>
<keyword evidence="4" id="KW-1185">Reference proteome</keyword>
<sequence>MDLKLSRYTVPTSVINPEDQPAFQKRILYSAVSNAAVVITDQVFHMLNNGSYERIEAEIRVELENARILVPAENNEFANVLAENKVPDRLLSMVLHATSQCQLGCRCKKQAQHKSMDTAIAARVADYLDRQLEHDRFDAWHITWDGGDALTELPLVKEISQHNIRLSAKYDKPCTVSMITNGADLHLDTFRTLFYDCLVKHFHIVVGGSMNTELNRRSFSNIEHILAEVQFQPWDGIIFEIKVNVDKDNHHEVSGLVDKFGTNNFQNRIIFKFCSEASYCEEERRYRYSYTPSEFAELEIEYLMYAAKNGFPVNFLPSRALTSCPAVNENFMTVDVQGNMFGCYALPYTDHEQHNANMIGNLFSEPSLFRTDLKFRQWYDELDTHRGSCYDCNLFPVCGGGCRLKWSEGADGCPSFRYNFEDRLILNYLTQKGAFNS</sequence>
<dbReference type="SUPFAM" id="SSF102114">
    <property type="entry name" value="Radical SAM enzymes"/>
    <property type="match status" value="1"/>
</dbReference>
<comment type="cofactor">
    <cofactor evidence="1">
        <name>[4Fe-4S] cluster</name>
        <dbReference type="ChEBI" id="CHEBI:49883"/>
    </cofactor>
</comment>
<dbReference type="Gene3D" id="3.20.20.70">
    <property type="entry name" value="Aldolase class I"/>
    <property type="match status" value="1"/>
</dbReference>
<dbReference type="PANTHER" id="PTHR43787:SF3">
    <property type="entry name" value="ARYLSULFATASE REGULATORY PROTEIN"/>
    <property type="match status" value="1"/>
</dbReference>
<evidence type="ECO:0000256" key="1">
    <source>
        <dbReference type="ARBA" id="ARBA00001966"/>
    </source>
</evidence>
<keyword evidence="2" id="KW-0004">4Fe-4S</keyword>
<evidence type="ECO:0000256" key="2">
    <source>
        <dbReference type="ARBA" id="ARBA00022485"/>
    </source>
</evidence>
<dbReference type="PANTHER" id="PTHR43787">
    <property type="entry name" value="FEMO COFACTOR BIOSYNTHESIS PROTEIN NIFB-RELATED"/>
    <property type="match status" value="1"/>
</dbReference>
<dbReference type="NCBIfam" id="TIGR04085">
    <property type="entry name" value="rSAM_more_4Fe4S"/>
    <property type="match status" value="1"/>
</dbReference>
<protein>
    <submittedName>
        <fullName evidence="3">SPASM domain-containing protein</fullName>
    </submittedName>
</protein>
<dbReference type="InterPro" id="IPR023885">
    <property type="entry name" value="4Fe4S-binding_SPASM_dom"/>
</dbReference>
<keyword evidence="2" id="KW-0479">Metal-binding</keyword>
<evidence type="ECO:0000313" key="4">
    <source>
        <dbReference type="Proteomes" id="UP000468388"/>
    </source>
</evidence>
<dbReference type="EMBL" id="WRXO01000007">
    <property type="protein sequence ID" value="MVT43311.1"/>
    <property type="molecule type" value="Genomic_DNA"/>
</dbReference>
<organism evidence="3 4">
    <name type="scientific">Chitinophaga oryziterrae</name>
    <dbReference type="NCBI Taxonomy" id="1031224"/>
    <lineage>
        <taxon>Bacteria</taxon>
        <taxon>Pseudomonadati</taxon>
        <taxon>Bacteroidota</taxon>
        <taxon>Chitinophagia</taxon>
        <taxon>Chitinophagales</taxon>
        <taxon>Chitinophagaceae</taxon>
        <taxon>Chitinophaga</taxon>
    </lineage>
</organism>
<dbReference type="OrthoDB" id="9808591at2"/>
<dbReference type="Proteomes" id="UP000468388">
    <property type="component" value="Unassembled WGS sequence"/>
</dbReference>
<keyword evidence="2" id="KW-0411">Iron-sulfur</keyword>
<comment type="caution">
    <text evidence="3">The sequence shown here is derived from an EMBL/GenBank/DDBJ whole genome shotgun (WGS) entry which is preliminary data.</text>
</comment>
<proteinExistence type="predicted"/>
<dbReference type="InterPro" id="IPR013785">
    <property type="entry name" value="Aldolase_TIM"/>
</dbReference>
<keyword evidence="2" id="KW-0408">Iron</keyword>
<reference evidence="3 4" key="1">
    <citation type="submission" date="2019-12" db="EMBL/GenBank/DDBJ databases">
        <title>The draft genomic sequence of strain Chitinophaga oryziterrae JCM 16595.</title>
        <authorList>
            <person name="Zhang X."/>
        </authorList>
    </citation>
    <scope>NUCLEOTIDE SEQUENCE [LARGE SCALE GENOMIC DNA]</scope>
    <source>
        <strain evidence="3 4">JCM 16595</strain>
    </source>
</reference>
<dbReference type="RefSeq" id="WP_157301922.1">
    <property type="nucleotide sequence ID" value="NZ_BAAAZB010000026.1"/>
</dbReference>
<dbReference type="InterPro" id="IPR058240">
    <property type="entry name" value="rSAM_sf"/>
</dbReference>
<accession>A0A6N8JFN6</accession>
<name>A0A6N8JFN6_9BACT</name>
<evidence type="ECO:0000313" key="3">
    <source>
        <dbReference type="EMBL" id="MVT43311.1"/>
    </source>
</evidence>